<dbReference type="Pfam" id="PF01565">
    <property type="entry name" value="FAD_binding_4"/>
    <property type="match status" value="1"/>
</dbReference>
<dbReference type="InterPro" id="IPR006094">
    <property type="entry name" value="Oxid_FAD_bind_N"/>
</dbReference>
<dbReference type="Gene3D" id="3.30.465.10">
    <property type="match status" value="1"/>
</dbReference>
<dbReference type="InterPro" id="IPR016166">
    <property type="entry name" value="FAD-bd_PCMH"/>
</dbReference>
<dbReference type="SUPFAM" id="SSF55103">
    <property type="entry name" value="FAD-linked oxidases, C-terminal domain"/>
    <property type="match status" value="1"/>
</dbReference>
<protein>
    <submittedName>
        <fullName evidence="4">Glycolate oxidase subunit GlcE</fullName>
    </submittedName>
</protein>
<dbReference type="InterPro" id="IPR016164">
    <property type="entry name" value="FAD-linked_Oxase-like_C"/>
</dbReference>
<dbReference type="PANTHER" id="PTHR11748:SF103">
    <property type="entry name" value="GLYCOLATE OXIDASE SUBUNIT GLCE"/>
    <property type="match status" value="1"/>
</dbReference>
<accession>A0AAP8MFP9</accession>
<evidence type="ECO:0000259" key="3">
    <source>
        <dbReference type="PROSITE" id="PS51387"/>
    </source>
</evidence>
<organism evidence="4 5">
    <name type="scientific">Halioglobus japonicus</name>
    <dbReference type="NCBI Taxonomy" id="930805"/>
    <lineage>
        <taxon>Bacteria</taxon>
        <taxon>Pseudomonadati</taxon>
        <taxon>Pseudomonadota</taxon>
        <taxon>Gammaproteobacteria</taxon>
        <taxon>Cellvibrionales</taxon>
        <taxon>Halieaceae</taxon>
        <taxon>Halioglobus</taxon>
    </lineage>
</organism>
<name>A0AAP8MFP9_9GAMM</name>
<keyword evidence="5" id="KW-1185">Reference proteome</keyword>
<reference evidence="4 5" key="1">
    <citation type="submission" date="2018-01" db="EMBL/GenBank/DDBJ databases">
        <title>The draft genome sequence of Halioglobus japonicus S1-36.</title>
        <authorList>
            <person name="Du Z.-J."/>
            <person name="Shi M.-J."/>
        </authorList>
    </citation>
    <scope>NUCLEOTIDE SEQUENCE [LARGE SCALE GENOMIC DNA]</scope>
    <source>
        <strain evidence="4 5">S1-36</strain>
    </source>
</reference>
<dbReference type="NCBIfam" id="NF008439">
    <property type="entry name" value="PRK11282.1"/>
    <property type="match status" value="1"/>
</dbReference>
<dbReference type="InterPro" id="IPR036318">
    <property type="entry name" value="FAD-bd_PCMH-like_sf"/>
</dbReference>
<evidence type="ECO:0000256" key="1">
    <source>
        <dbReference type="ARBA" id="ARBA00022630"/>
    </source>
</evidence>
<keyword evidence="1" id="KW-0285">Flavoprotein</keyword>
<comment type="caution">
    <text evidence="4">The sequence shown here is derived from an EMBL/GenBank/DDBJ whole genome shotgun (WGS) entry which is preliminary data.</text>
</comment>
<dbReference type="GO" id="GO:0003824">
    <property type="term" value="F:catalytic activity"/>
    <property type="evidence" value="ECO:0007669"/>
    <property type="project" value="InterPro"/>
</dbReference>
<gene>
    <name evidence="4" type="ORF">C0029_09305</name>
</gene>
<evidence type="ECO:0000313" key="4">
    <source>
        <dbReference type="EMBL" id="PLW86584.1"/>
    </source>
</evidence>
<evidence type="ECO:0000256" key="2">
    <source>
        <dbReference type="ARBA" id="ARBA00022827"/>
    </source>
</evidence>
<proteinExistence type="predicted"/>
<dbReference type="Proteomes" id="UP000235162">
    <property type="component" value="Unassembled WGS sequence"/>
</dbReference>
<dbReference type="GO" id="GO:0071949">
    <property type="term" value="F:FAD binding"/>
    <property type="evidence" value="ECO:0007669"/>
    <property type="project" value="InterPro"/>
</dbReference>
<evidence type="ECO:0000313" key="5">
    <source>
        <dbReference type="Proteomes" id="UP000235162"/>
    </source>
</evidence>
<dbReference type="InterPro" id="IPR016171">
    <property type="entry name" value="Vanillyl_alc_oxidase_C-sub2"/>
</dbReference>
<dbReference type="InterPro" id="IPR016169">
    <property type="entry name" value="FAD-bd_PCMH_sub2"/>
</dbReference>
<dbReference type="SUPFAM" id="SSF56176">
    <property type="entry name" value="FAD-binding/transporter-associated domain-like"/>
    <property type="match status" value="1"/>
</dbReference>
<dbReference type="EMBL" id="PKUR01000002">
    <property type="protein sequence ID" value="PLW86584.1"/>
    <property type="molecule type" value="Genomic_DNA"/>
</dbReference>
<dbReference type="AlphaFoldDB" id="A0AAP8MFP9"/>
<dbReference type="KEGG" id="hja:BST95_10270"/>
<dbReference type="RefSeq" id="WP_084199235.1">
    <property type="nucleotide sequence ID" value="NZ_BMYL01000002.1"/>
</dbReference>
<dbReference type="Gene3D" id="1.10.45.10">
    <property type="entry name" value="Vanillyl-alcohol Oxidase, Chain A, domain 4"/>
    <property type="match status" value="1"/>
</dbReference>
<dbReference type="PANTHER" id="PTHR11748">
    <property type="entry name" value="D-LACTATE DEHYDROGENASE"/>
    <property type="match status" value="1"/>
</dbReference>
<dbReference type="PROSITE" id="PS51387">
    <property type="entry name" value="FAD_PCMH"/>
    <property type="match status" value="1"/>
</dbReference>
<feature type="domain" description="FAD-binding PCMH-type" evidence="3">
    <location>
        <begin position="1"/>
        <end position="172"/>
    </location>
</feature>
<keyword evidence="2" id="KW-0274">FAD</keyword>
<sequence length="346" mass="36720">MAADTALGLQEAVVEAASDQRPLRITAGGTKTHAVGRDCEGTPLNVGGHTGIIDYQPSELMLQARAGTPVAELAAAVASEGQVLPFEPPRYGGNATLGGTLACNLSGPGRPWLGSIRDATMGVGLINGRGEQLALGGKVMKNVAGYDASRLQAGALGCLGLITDVTLKVVPAPEQTLTLTFEMDAQQALQTMSEKAATPRPLTAACWLDGRLYLRLAGAASAVQATAASWGGETLTAEHPFWADLRDMSLPFFKGAQPLWRQSTRATEPLQAETGCLIDWAGQQRWYRSSDAPAVEAGHVVLFAGGDRNTEVRGELDPVQQRLQLRLKQTFDPQGIFNPGRLYSWM</sequence>